<proteinExistence type="predicted"/>
<dbReference type="InterPro" id="IPR010982">
    <property type="entry name" value="Lambda_DNA-bd_dom_sf"/>
</dbReference>
<dbReference type="RefSeq" id="WP_344126019.1">
    <property type="nucleotide sequence ID" value="NZ_BAAARA010000001.1"/>
</dbReference>
<dbReference type="EMBL" id="BAAARA010000001">
    <property type="protein sequence ID" value="GAA2332754.1"/>
    <property type="molecule type" value="Genomic_DNA"/>
</dbReference>
<name>A0ABN3FLD8_9PSEU</name>
<dbReference type="InterPro" id="IPR001387">
    <property type="entry name" value="Cro/C1-type_HTH"/>
</dbReference>
<accession>A0ABN3FLD8</accession>
<gene>
    <name evidence="2" type="ORF">GCM10009854_05100</name>
</gene>
<organism evidence="2 3">
    <name type="scientific">Saccharopolyspora halophila</name>
    <dbReference type="NCBI Taxonomy" id="405551"/>
    <lineage>
        <taxon>Bacteria</taxon>
        <taxon>Bacillati</taxon>
        <taxon>Actinomycetota</taxon>
        <taxon>Actinomycetes</taxon>
        <taxon>Pseudonocardiales</taxon>
        <taxon>Pseudonocardiaceae</taxon>
        <taxon>Saccharopolyspora</taxon>
    </lineage>
</organism>
<reference evidence="2 3" key="1">
    <citation type="journal article" date="2019" name="Int. J. Syst. Evol. Microbiol.">
        <title>The Global Catalogue of Microorganisms (GCM) 10K type strain sequencing project: providing services to taxonomists for standard genome sequencing and annotation.</title>
        <authorList>
            <consortium name="The Broad Institute Genomics Platform"/>
            <consortium name="The Broad Institute Genome Sequencing Center for Infectious Disease"/>
            <person name="Wu L."/>
            <person name="Ma J."/>
        </authorList>
    </citation>
    <scope>NUCLEOTIDE SEQUENCE [LARGE SCALE GENOMIC DNA]</scope>
    <source>
        <strain evidence="2 3">JCM 16221</strain>
    </source>
</reference>
<dbReference type="CDD" id="cd00093">
    <property type="entry name" value="HTH_XRE"/>
    <property type="match status" value="1"/>
</dbReference>
<feature type="domain" description="HTH cro/C1-type" evidence="1">
    <location>
        <begin position="16"/>
        <end position="70"/>
    </location>
</feature>
<dbReference type="Pfam" id="PF19054">
    <property type="entry name" value="DUF5753"/>
    <property type="match status" value="1"/>
</dbReference>
<dbReference type="Pfam" id="PF13560">
    <property type="entry name" value="HTH_31"/>
    <property type="match status" value="1"/>
</dbReference>
<evidence type="ECO:0000313" key="2">
    <source>
        <dbReference type="EMBL" id="GAA2332754.1"/>
    </source>
</evidence>
<keyword evidence="3" id="KW-1185">Reference proteome</keyword>
<dbReference type="SMART" id="SM00530">
    <property type="entry name" value="HTH_XRE"/>
    <property type="match status" value="1"/>
</dbReference>
<dbReference type="InterPro" id="IPR043917">
    <property type="entry name" value="DUF5753"/>
</dbReference>
<comment type="caution">
    <text evidence="2">The sequence shown here is derived from an EMBL/GenBank/DDBJ whole genome shotgun (WGS) entry which is preliminary data.</text>
</comment>
<evidence type="ECO:0000259" key="1">
    <source>
        <dbReference type="PROSITE" id="PS50943"/>
    </source>
</evidence>
<protein>
    <submittedName>
        <fullName evidence="2">Helix-turn-helix transcriptional regulator</fullName>
    </submittedName>
</protein>
<dbReference type="PROSITE" id="PS50943">
    <property type="entry name" value="HTH_CROC1"/>
    <property type="match status" value="1"/>
</dbReference>
<dbReference type="Gene3D" id="1.10.260.40">
    <property type="entry name" value="lambda repressor-like DNA-binding domains"/>
    <property type="match status" value="1"/>
</dbReference>
<dbReference type="Proteomes" id="UP001501218">
    <property type="component" value="Unassembled WGS sequence"/>
</dbReference>
<dbReference type="SUPFAM" id="SSF47413">
    <property type="entry name" value="lambda repressor-like DNA-binding domains"/>
    <property type="match status" value="1"/>
</dbReference>
<sequence>MFQGRRVFQVGLGAELRRLRELNRFSTRSVASKLGTSPAWVSRNETGARKPTAGEVKELCVLFGVTGAQKDKLVAKACDGSDTVELPADEFADQLANVMTLEREASRITDFGNSLVPGLLQTPSYARAVFSTRGRTVSEVEQCVSTRVGRQCLLSRPNGPELVFLLDELALRRLIGGARIMRAQLRHIIDCAELPMVLVNVIPVDAGAHAGIQGPFAVYEFGSLGTYVYLENRKGGIFLTKPEEACEYLDVCEQLRGQALDVAGSAELIESIAKGLDR</sequence>
<evidence type="ECO:0000313" key="3">
    <source>
        <dbReference type="Proteomes" id="UP001501218"/>
    </source>
</evidence>